<keyword evidence="4" id="KW-1003">Cell membrane</keyword>
<evidence type="ECO:0008006" key="11">
    <source>
        <dbReference type="Google" id="ProtNLM"/>
    </source>
</evidence>
<dbReference type="AlphaFoldDB" id="A0A1F5JZH5"/>
<dbReference type="PANTHER" id="PTHR21716">
    <property type="entry name" value="TRANSMEMBRANE PROTEIN"/>
    <property type="match status" value="1"/>
</dbReference>
<dbReference type="GO" id="GO:0005886">
    <property type="term" value="C:plasma membrane"/>
    <property type="evidence" value="ECO:0007669"/>
    <property type="project" value="UniProtKB-SubCell"/>
</dbReference>
<feature type="transmembrane region" description="Helical" evidence="8">
    <location>
        <begin position="32"/>
        <end position="52"/>
    </location>
</feature>
<dbReference type="STRING" id="1797768.A3C59_05455"/>
<evidence type="ECO:0000256" key="5">
    <source>
        <dbReference type="ARBA" id="ARBA00022692"/>
    </source>
</evidence>
<feature type="transmembrane region" description="Helical" evidence="8">
    <location>
        <begin position="271"/>
        <end position="290"/>
    </location>
</feature>
<feature type="transmembrane region" description="Helical" evidence="8">
    <location>
        <begin position="7"/>
        <end position="26"/>
    </location>
</feature>
<dbReference type="Pfam" id="PF01594">
    <property type="entry name" value="AI-2E_transport"/>
    <property type="match status" value="1"/>
</dbReference>
<name>A0A1F5JZH5_9BACT</name>
<dbReference type="InterPro" id="IPR002549">
    <property type="entry name" value="AI-2E-like"/>
</dbReference>
<evidence type="ECO:0000256" key="2">
    <source>
        <dbReference type="ARBA" id="ARBA00009773"/>
    </source>
</evidence>
<organism evidence="9 10">
    <name type="scientific">Candidatus Daviesbacteria bacterium RIFCSPHIGHO2_02_FULL_36_13</name>
    <dbReference type="NCBI Taxonomy" id="1797768"/>
    <lineage>
        <taxon>Bacteria</taxon>
        <taxon>Candidatus Daviesiibacteriota</taxon>
    </lineage>
</organism>
<evidence type="ECO:0000256" key="8">
    <source>
        <dbReference type="SAM" id="Phobius"/>
    </source>
</evidence>
<keyword evidence="3" id="KW-0813">Transport</keyword>
<reference evidence="9 10" key="1">
    <citation type="journal article" date="2016" name="Nat. Commun.">
        <title>Thousands of microbial genomes shed light on interconnected biogeochemical processes in an aquifer system.</title>
        <authorList>
            <person name="Anantharaman K."/>
            <person name="Brown C.T."/>
            <person name="Hug L.A."/>
            <person name="Sharon I."/>
            <person name="Castelle C.J."/>
            <person name="Probst A.J."/>
            <person name="Thomas B.C."/>
            <person name="Singh A."/>
            <person name="Wilkins M.J."/>
            <person name="Karaoz U."/>
            <person name="Brodie E.L."/>
            <person name="Williams K.H."/>
            <person name="Hubbard S.S."/>
            <person name="Banfield J.F."/>
        </authorList>
    </citation>
    <scope>NUCLEOTIDE SEQUENCE [LARGE SCALE GENOMIC DNA]</scope>
</reference>
<feature type="transmembrane region" description="Helical" evidence="8">
    <location>
        <begin position="296"/>
        <end position="317"/>
    </location>
</feature>
<dbReference type="PANTHER" id="PTHR21716:SF53">
    <property type="entry name" value="PERMEASE PERM-RELATED"/>
    <property type="match status" value="1"/>
</dbReference>
<evidence type="ECO:0000256" key="6">
    <source>
        <dbReference type="ARBA" id="ARBA00022989"/>
    </source>
</evidence>
<sequence>MRRKVDISHRTIIFIAVFILSLWLLFLIRDLILILFISLILMSALSPMVRFFGRFKIPKPLGIAITYIIIIGVVSGLIAIVFPPLIEETKKLLATFPNNIDNLLAVIPLDKSVLQNQINSISGNIFSITLSVFDNLLTIIFLLVLTFYLILEREKLESRISSLFVGREERVKRLIIQIEEKLGSWFSGQLFLSLIIGVLSYIGLLILGIPYALPLAVVAGILEVVPVIGPIISAIPSVLIALTISPVLALAVAAMYFVIQQLENHLIVPQVMQRAVGLNPLVVILAIAIGSRLLGIAGALLAVPIAVVLQIVVTEILEENK</sequence>
<keyword evidence="5 8" id="KW-0812">Transmembrane</keyword>
<evidence type="ECO:0000256" key="1">
    <source>
        <dbReference type="ARBA" id="ARBA00004651"/>
    </source>
</evidence>
<feature type="transmembrane region" description="Helical" evidence="8">
    <location>
        <begin position="233"/>
        <end position="259"/>
    </location>
</feature>
<evidence type="ECO:0000256" key="3">
    <source>
        <dbReference type="ARBA" id="ARBA00022448"/>
    </source>
</evidence>
<feature type="transmembrane region" description="Helical" evidence="8">
    <location>
        <begin position="125"/>
        <end position="151"/>
    </location>
</feature>
<dbReference type="EMBL" id="MFCV01000002">
    <property type="protein sequence ID" value="OGE33988.1"/>
    <property type="molecule type" value="Genomic_DNA"/>
</dbReference>
<keyword evidence="6 8" id="KW-1133">Transmembrane helix</keyword>
<evidence type="ECO:0000256" key="4">
    <source>
        <dbReference type="ARBA" id="ARBA00022475"/>
    </source>
</evidence>
<evidence type="ECO:0000256" key="7">
    <source>
        <dbReference type="ARBA" id="ARBA00023136"/>
    </source>
</evidence>
<comment type="subcellular location">
    <subcellularLocation>
        <location evidence="1">Cell membrane</location>
        <topology evidence="1">Multi-pass membrane protein</topology>
    </subcellularLocation>
</comment>
<dbReference type="GO" id="GO:0055085">
    <property type="term" value="P:transmembrane transport"/>
    <property type="evidence" value="ECO:0007669"/>
    <property type="project" value="TreeGrafter"/>
</dbReference>
<dbReference type="Proteomes" id="UP000176902">
    <property type="component" value="Unassembled WGS sequence"/>
</dbReference>
<feature type="transmembrane region" description="Helical" evidence="8">
    <location>
        <begin position="64"/>
        <end position="86"/>
    </location>
</feature>
<feature type="transmembrane region" description="Helical" evidence="8">
    <location>
        <begin position="190"/>
        <end position="213"/>
    </location>
</feature>
<keyword evidence="7 8" id="KW-0472">Membrane</keyword>
<protein>
    <recommendedName>
        <fullName evidence="11">AI-2E family transporter</fullName>
    </recommendedName>
</protein>
<evidence type="ECO:0000313" key="9">
    <source>
        <dbReference type="EMBL" id="OGE33988.1"/>
    </source>
</evidence>
<accession>A0A1F5JZH5</accession>
<gene>
    <name evidence="9" type="ORF">A3C59_05455</name>
</gene>
<comment type="caution">
    <text evidence="9">The sequence shown here is derived from an EMBL/GenBank/DDBJ whole genome shotgun (WGS) entry which is preliminary data.</text>
</comment>
<proteinExistence type="inferred from homology"/>
<comment type="similarity">
    <text evidence="2">Belongs to the autoinducer-2 exporter (AI-2E) (TC 2.A.86) family.</text>
</comment>
<evidence type="ECO:0000313" key="10">
    <source>
        <dbReference type="Proteomes" id="UP000176902"/>
    </source>
</evidence>